<name>A0AAD5XPK4_9FUNG</name>
<dbReference type="InterPro" id="IPR017441">
    <property type="entry name" value="Protein_kinase_ATP_BS"/>
</dbReference>
<keyword evidence="7" id="KW-1185">Reference proteome</keyword>
<dbReference type="Proteomes" id="UP001212152">
    <property type="component" value="Unassembled WGS sequence"/>
</dbReference>
<evidence type="ECO:0000313" key="6">
    <source>
        <dbReference type="EMBL" id="KAJ3172757.1"/>
    </source>
</evidence>
<sequence>MASTGTPAPALAPCEYKTGRSLGQGSYAIVKEAVKISTGEKFAVKVISKKLMRGREHMILNEIEVLKKLSKGHPNIVTLWDYFETPNNLYLVIDLCLGGELFDRICDKGSFYEGDAADIVRTVLDAVGYLHDHHIVHRDIKPENLLFKRKDSLKDLMIADFGLSKIVDEDKFEGLMTTCGTPGYMAPEVIEKTGHGKPVDLWSIGVLAYFLLSGYTPFDYDAATQADEINNILHCRYNFASEYWSDVSDVAKDFISKLLIVDPHQRMTAQQALAHPWMRMFDLSVQMDVGSPSTPTVDLLPKVREKMKFRGIRAFRVAAETVIASNKFRHVSPNHSAANLPNGFDIKEYRPKSEENNGEALMVMAPRR</sequence>
<keyword evidence="2 3" id="KW-0067">ATP-binding</keyword>
<dbReference type="EMBL" id="JADGJQ010000077">
    <property type="protein sequence ID" value="KAJ3172757.1"/>
    <property type="molecule type" value="Genomic_DNA"/>
</dbReference>
<keyword evidence="4" id="KW-0418">Kinase</keyword>
<dbReference type="Gene3D" id="1.10.510.10">
    <property type="entry name" value="Transferase(Phosphotransferase) domain 1"/>
    <property type="match status" value="1"/>
</dbReference>
<dbReference type="InterPro" id="IPR008271">
    <property type="entry name" value="Ser/Thr_kinase_AS"/>
</dbReference>
<keyword evidence="4" id="KW-0723">Serine/threonine-protein kinase</keyword>
<organism evidence="6 7">
    <name type="scientific">Geranomyces variabilis</name>
    <dbReference type="NCBI Taxonomy" id="109894"/>
    <lineage>
        <taxon>Eukaryota</taxon>
        <taxon>Fungi</taxon>
        <taxon>Fungi incertae sedis</taxon>
        <taxon>Chytridiomycota</taxon>
        <taxon>Chytridiomycota incertae sedis</taxon>
        <taxon>Chytridiomycetes</taxon>
        <taxon>Spizellomycetales</taxon>
        <taxon>Powellomycetaceae</taxon>
        <taxon>Geranomyces</taxon>
    </lineage>
</organism>
<evidence type="ECO:0000259" key="5">
    <source>
        <dbReference type="PROSITE" id="PS50011"/>
    </source>
</evidence>
<dbReference type="CDD" id="cd05117">
    <property type="entry name" value="STKc_CAMK"/>
    <property type="match status" value="1"/>
</dbReference>
<dbReference type="PROSITE" id="PS00108">
    <property type="entry name" value="PROTEIN_KINASE_ST"/>
    <property type="match status" value="1"/>
</dbReference>
<dbReference type="SUPFAM" id="SSF56112">
    <property type="entry name" value="Protein kinase-like (PK-like)"/>
    <property type="match status" value="1"/>
</dbReference>
<dbReference type="GO" id="GO:0005524">
    <property type="term" value="F:ATP binding"/>
    <property type="evidence" value="ECO:0007669"/>
    <property type="project" value="UniProtKB-UniRule"/>
</dbReference>
<reference evidence="6" key="1">
    <citation type="submission" date="2020-05" db="EMBL/GenBank/DDBJ databases">
        <title>Phylogenomic resolution of chytrid fungi.</title>
        <authorList>
            <person name="Stajich J.E."/>
            <person name="Amses K."/>
            <person name="Simmons R."/>
            <person name="Seto K."/>
            <person name="Myers J."/>
            <person name="Bonds A."/>
            <person name="Quandt C.A."/>
            <person name="Barry K."/>
            <person name="Liu P."/>
            <person name="Grigoriev I."/>
            <person name="Longcore J.E."/>
            <person name="James T.Y."/>
        </authorList>
    </citation>
    <scope>NUCLEOTIDE SEQUENCE</scope>
    <source>
        <strain evidence="6">JEL0379</strain>
    </source>
</reference>
<dbReference type="InterPro" id="IPR000719">
    <property type="entry name" value="Prot_kinase_dom"/>
</dbReference>
<proteinExistence type="inferred from homology"/>
<dbReference type="AlphaFoldDB" id="A0AAD5XPK4"/>
<dbReference type="FunFam" id="3.30.200.20:FF:000153">
    <property type="entry name" value="Calcium/calmodulin-dependent protein kinase type I"/>
    <property type="match status" value="1"/>
</dbReference>
<evidence type="ECO:0000256" key="1">
    <source>
        <dbReference type="ARBA" id="ARBA00022741"/>
    </source>
</evidence>
<keyword evidence="4" id="KW-0808">Transferase</keyword>
<dbReference type="FunFam" id="1.10.510.10:FF:000571">
    <property type="entry name" value="Maternal embryonic leucine zipper kinase"/>
    <property type="match status" value="1"/>
</dbReference>
<dbReference type="SMART" id="SM00220">
    <property type="entry name" value="S_TKc"/>
    <property type="match status" value="1"/>
</dbReference>
<protein>
    <recommendedName>
        <fullName evidence="5">Protein kinase domain-containing protein</fullName>
    </recommendedName>
</protein>
<evidence type="ECO:0000256" key="4">
    <source>
        <dbReference type="RuleBase" id="RU000304"/>
    </source>
</evidence>
<comment type="caution">
    <text evidence="6">The sequence shown here is derived from an EMBL/GenBank/DDBJ whole genome shotgun (WGS) entry which is preliminary data.</text>
</comment>
<gene>
    <name evidence="6" type="ORF">HDU87_007845</name>
</gene>
<evidence type="ECO:0000256" key="3">
    <source>
        <dbReference type="PROSITE-ProRule" id="PRU10141"/>
    </source>
</evidence>
<keyword evidence="1 3" id="KW-0547">Nucleotide-binding</keyword>
<feature type="domain" description="Protein kinase" evidence="5">
    <location>
        <begin position="16"/>
        <end position="278"/>
    </location>
</feature>
<dbReference type="GO" id="GO:0004674">
    <property type="term" value="F:protein serine/threonine kinase activity"/>
    <property type="evidence" value="ECO:0007669"/>
    <property type="project" value="UniProtKB-KW"/>
</dbReference>
<dbReference type="PROSITE" id="PS50011">
    <property type="entry name" value="PROTEIN_KINASE_DOM"/>
    <property type="match status" value="1"/>
</dbReference>
<accession>A0AAD5XPK4</accession>
<dbReference type="PROSITE" id="PS00107">
    <property type="entry name" value="PROTEIN_KINASE_ATP"/>
    <property type="match status" value="1"/>
</dbReference>
<dbReference type="InterPro" id="IPR011009">
    <property type="entry name" value="Kinase-like_dom_sf"/>
</dbReference>
<dbReference type="PANTHER" id="PTHR24347">
    <property type="entry name" value="SERINE/THREONINE-PROTEIN KINASE"/>
    <property type="match status" value="1"/>
</dbReference>
<dbReference type="Gene3D" id="3.30.200.20">
    <property type="entry name" value="Phosphorylase Kinase, domain 1"/>
    <property type="match status" value="1"/>
</dbReference>
<evidence type="ECO:0000313" key="7">
    <source>
        <dbReference type="Proteomes" id="UP001212152"/>
    </source>
</evidence>
<dbReference type="Pfam" id="PF00069">
    <property type="entry name" value="Pkinase"/>
    <property type="match status" value="1"/>
</dbReference>
<feature type="binding site" evidence="3">
    <location>
        <position position="45"/>
    </location>
    <ligand>
        <name>ATP</name>
        <dbReference type="ChEBI" id="CHEBI:30616"/>
    </ligand>
</feature>
<evidence type="ECO:0000256" key="2">
    <source>
        <dbReference type="ARBA" id="ARBA00022840"/>
    </source>
</evidence>
<comment type="similarity">
    <text evidence="4">Belongs to the protein kinase superfamily.</text>
</comment>